<dbReference type="InterPro" id="IPR015424">
    <property type="entry name" value="PyrdxlP-dep_Trfase"/>
</dbReference>
<gene>
    <name evidence="4" type="primary">gcvPA</name>
    <name evidence="6" type="ORF">EV210_10617</name>
</gene>
<dbReference type="PIRSF" id="PIRSF006815">
    <property type="entry name" value="GcvPA"/>
    <property type="match status" value="1"/>
</dbReference>
<sequence length="449" mass="48655">MAGQHYLPNTLADRQTMLQAIGVQSVEELFADIPADIRLTRPLSLPPALSELQIMRIMQQKAASNRNVEEYPCFLGAGAYDHFIPAVVSHLAGRAEFYTAYTQYQPEISQGGLQALWEYQSFICELTGLDVSNASLYDGATAAAEAMNLACGVTGRKKVLISEAVHPFYRQVAATYARDFGFLIQTLPVAEGKTVLPETAGLVDKEIAAIIVQSPNFYGIIEDMANFSEAVHRHGGLFVAVVNPTSLALVQPPGQYGADIAVGEGQPLGLGLNFGGPYLGFMAVREKYMRRMPGRIVGQTVDSQGRRGFVLTLQAREQHIRREKAYSNICSNEGLCAVMAGIYIAAMGHDGLRHVANMCLQKAHYAAQQIAALPGYSLMYNGPFFHEFVIKTPCPAADINAALLAKGIIGGLDLGTVDSGRTDQLLLCVTEKRTREEIDQLVAALEGLV</sequence>
<dbReference type="EC" id="1.4.4.2" evidence="4"/>
<dbReference type="Pfam" id="PF02347">
    <property type="entry name" value="GDC-P"/>
    <property type="match status" value="1"/>
</dbReference>
<dbReference type="Gene3D" id="3.40.640.10">
    <property type="entry name" value="Type I PLP-dependent aspartate aminotransferase-like (Major domain)"/>
    <property type="match status" value="1"/>
</dbReference>
<name>A0A4R1Q5T7_9FIRM</name>
<keyword evidence="2 4" id="KW-0560">Oxidoreductase</keyword>
<dbReference type="InterPro" id="IPR020581">
    <property type="entry name" value="GDC_P"/>
</dbReference>
<keyword evidence="7" id="KW-1185">Reference proteome</keyword>
<evidence type="ECO:0000256" key="3">
    <source>
        <dbReference type="ARBA" id="ARBA00049026"/>
    </source>
</evidence>
<comment type="catalytic activity">
    <reaction evidence="3 4">
        <text>N(6)-[(R)-lipoyl]-L-lysyl-[glycine-cleavage complex H protein] + glycine + H(+) = N(6)-[(R)-S(8)-aminomethyldihydrolipoyl]-L-lysyl-[glycine-cleavage complex H protein] + CO2</text>
        <dbReference type="Rhea" id="RHEA:24304"/>
        <dbReference type="Rhea" id="RHEA-COMP:10494"/>
        <dbReference type="Rhea" id="RHEA-COMP:10495"/>
        <dbReference type="ChEBI" id="CHEBI:15378"/>
        <dbReference type="ChEBI" id="CHEBI:16526"/>
        <dbReference type="ChEBI" id="CHEBI:57305"/>
        <dbReference type="ChEBI" id="CHEBI:83099"/>
        <dbReference type="ChEBI" id="CHEBI:83143"/>
        <dbReference type="EC" id="1.4.4.2"/>
    </reaction>
</comment>
<evidence type="ECO:0000313" key="7">
    <source>
        <dbReference type="Proteomes" id="UP000295063"/>
    </source>
</evidence>
<dbReference type="EMBL" id="SLUI01000006">
    <property type="protein sequence ID" value="TCL37154.1"/>
    <property type="molecule type" value="Genomic_DNA"/>
</dbReference>
<comment type="similarity">
    <text evidence="4">Belongs to the GcvP family. N-terminal subunit subfamily.</text>
</comment>
<dbReference type="Proteomes" id="UP000295063">
    <property type="component" value="Unassembled WGS sequence"/>
</dbReference>
<dbReference type="GO" id="GO:0019464">
    <property type="term" value="P:glycine decarboxylation via glycine cleavage system"/>
    <property type="evidence" value="ECO:0007669"/>
    <property type="project" value="UniProtKB-UniRule"/>
</dbReference>
<dbReference type="Gene3D" id="3.90.1150.10">
    <property type="entry name" value="Aspartate Aminotransferase, domain 1"/>
    <property type="match status" value="1"/>
</dbReference>
<dbReference type="InterPro" id="IPR015421">
    <property type="entry name" value="PyrdxlP-dep_Trfase_major"/>
</dbReference>
<dbReference type="InterPro" id="IPR015422">
    <property type="entry name" value="PyrdxlP-dep_Trfase_small"/>
</dbReference>
<dbReference type="GO" id="GO:0009116">
    <property type="term" value="P:nucleoside metabolic process"/>
    <property type="evidence" value="ECO:0007669"/>
    <property type="project" value="InterPro"/>
</dbReference>
<comment type="subunit">
    <text evidence="4">The glycine cleavage system is composed of four proteins: P, T, L and H. In this organism, the P 'protein' is a heterodimer of two subunits.</text>
</comment>
<evidence type="ECO:0000313" key="6">
    <source>
        <dbReference type="EMBL" id="TCL37154.1"/>
    </source>
</evidence>
<evidence type="ECO:0000256" key="4">
    <source>
        <dbReference type="HAMAP-Rule" id="MF_00712"/>
    </source>
</evidence>
<dbReference type="HAMAP" id="MF_00712">
    <property type="entry name" value="GcvPA"/>
    <property type="match status" value="1"/>
</dbReference>
<dbReference type="InterPro" id="IPR049315">
    <property type="entry name" value="GDC-P_N"/>
</dbReference>
<dbReference type="PANTHER" id="PTHR42806">
    <property type="entry name" value="GLYCINE CLEAVAGE SYSTEM P-PROTEIN"/>
    <property type="match status" value="1"/>
</dbReference>
<dbReference type="PANTHER" id="PTHR42806:SF1">
    <property type="entry name" value="GLYCINE DEHYDROGENASE (DECARBOXYLATING)"/>
    <property type="match status" value="1"/>
</dbReference>
<dbReference type="RefSeq" id="WP_132079260.1">
    <property type="nucleotide sequence ID" value="NZ_SLUI01000006.1"/>
</dbReference>
<dbReference type="CDD" id="cd00613">
    <property type="entry name" value="GDC-P"/>
    <property type="match status" value="1"/>
</dbReference>
<evidence type="ECO:0000256" key="1">
    <source>
        <dbReference type="ARBA" id="ARBA00003788"/>
    </source>
</evidence>
<evidence type="ECO:0000256" key="2">
    <source>
        <dbReference type="ARBA" id="ARBA00023002"/>
    </source>
</evidence>
<dbReference type="NCBIfam" id="NF001696">
    <property type="entry name" value="PRK00451.1"/>
    <property type="match status" value="1"/>
</dbReference>
<feature type="domain" description="Glycine cleavage system P-protein N-terminal" evidence="5">
    <location>
        <begin position="5"/>
        <end position="444"/>
    </location>
</feature>
<dbReference type="GO" id="GO:0004375">
    <property type="term" value="F:glycine dehydrogenase (decarboxylating) activity"/>
    <property type="evidence" value="ECO:0007669"/>
    <property type="project" value="UniProtKB-EC"/>
</dbReference>
<dbReference type="SUPFAM" id="SSF53383">
    <property type="entry name" value="PLP-dependent transferases"/>
    <property type="match status" value="1"/>
</dbReference>
<proteinExistence type="inferred from homology"/>
<comment type="caution">
    <text evidence="6">The sequence shown here is derived from an EMBL/GenBank/DDBJ whole genome shotgun (WGS) entry which is preliminary data.</text>
</comment>
<organism evidence="6 7">
    <name type="scientific">Anaerospora hongkongensis</name>
    <dbReference type="NCBI Taxonomy" id="244830"/>
    <lineage>
        <taxon>Bacteria</taxon>
        <taxon>Bacillati</taxon>
        <taxon>Bacillota</taxon>
        <taxon>Negativicutes</taxon>
        <taxon>Selenomonadales</taxon>
        <taxon>Sporomusaceae</taxon>
        <taxon>Anaerospora</taxon>
    </lineage>
</organism>
<dbReference type="OrthoDB" id="9771867at2"/>
<protein>
    <recommendedName>
        <fullName evidence="4">Probable glycine dehydrogenase (decarboxylating) subunit 1</fullName>
        <ecNumber evidence="4">1.4.4.2</ecNumber>
    </recommendedName>
    <alternativeName>
        <fullName evidence="4">Glycine cleavage system P-protein subunit 1</fullName>
    </alternativeName>
    <alternativeName>
        <fullName evidence="4">Glycine decarboxylase subunit 1</fullName>
    </alternativeName>
    <alternativeName>
        <fullName evidence="4">Glycine dehydrogenase (aminomethyl-transferring) subunit 1</fullName>
    </alternativeName>
</protein>
<dbReference type="AlphaFoldDB" id="A0A4R1Q5T7"/>
<comment type="function">
    <text evidence="1 4">The glycine cleavage system catalyzes the degradation of glycine. The P protein binds the alpha-amino group of glycine through its pyridoxal phosphate cofactor; CO(2) is released and the remaining methylamine moiety is then transferred to the lipoamide cofactor of the H protein.</text>
</comment>
<dbReference type="InterPro" id="IPR023010">
    <property type="entry name" value="GcvPA"/>
</dbReference>
<evidence type="ECO:0000259" key="5">
    <source>
        <dbReference type="Pfam" id="PF02347"/>
    </source>
</evidence>
<reference evidence="6 7" key="1">
    <citation type="submission" date="2019-03" db="EMBL/GenBank/DDBJ databases">
        <title>Genomic Encyclopedia of Type Strains, Phase IV (KMG-IV): sequencing the most valuable type-strain genomes for metagenomic binning, comparative biology and taxonomic classification.</title>
        <authorList>
            <person name="Goeker M."/>
        </authorList>
    </citation>
    <scope>NUCLEOTIDE SEQUENCE [LARGE SCALE GENOMIC DNA]</scope>
    <source>
        <strain evidence="6 7">DSM 15969</strain>
    </source>
</reference>
<accession>A0A4R1Q5T7</accession>